<keyword evidence="2" id="KW-1185">Reference proteome</keyword>
<accession>A0A6H1U2L9</accession>
<dbReference type="PANTHER" id="PTHR12993:SF29">
    <property type="entry name" value="BLR3841 PROTEIN"/>
    <property type="match status" value="1"/>
</dbReference>
<reference evidence="1 2" key="1">
    <citation type="submission" date="2020-04" db="EMBL/GenBank/DDBJ databases">
        <authorList>
            <person name="Basu S."/>
            <person name="Maruthanayagam V."/>
            <person name="Chakraborty S."/>
            <person name="Pramanik A."/>
            <person name="Mukherjee J."/>
            <person name="Brink B."/>
        </authorList>
    </citation>
    <scope>NUCLEOTIDE SEQUENCE [LARGE SCALE GENOMIC DNA]</scope>
    <source>
        <strain evidence="1 2">AP17</strain>
    </source>
</reference>
<dbReference type="GO" id="GO:0016811">
    <property type="term" value="F:hydrolase activity, acting on carbon-nitrogen (but not peptide) bonds, in linear amides"/>
    <property type="evidence" value="ECO:0007669"/>
    <property type="project" value="TreeGrafter"/>
</dbReference>
<dbReference type="EMBL" id="CP051167">
    <property type="protein sequence ID" value="QIZ72410.1"/>
    <property type="molecule type" value="Genomic_DNA"/>
</dbReference>
<dbReference type="InterPro" id="IPR024078">
    <property type="entry name" value="LmbE-like_dom_sf"/>
</dbReference>
<dbReference type="SUPFAM" id="SSF102588">
    <property type="entry name" value="LmbE-like"/>
    <property type="match status" value="1"/>
</dbReference>
<dbReference type="InterPro" id="IPR003737">
    <property type="entry name" value="GlcNAc_PI_deacetylase-related"/>
</dbReference>
<name>A0A6H1U2L9_9CYAN</name>
<dbReference type="Proteomes" id="UP000500857">
    <property type="component" value="Chromosome"/>
</dbReference>
<dbReference type="KEGG" id="oxy:HCG48_18975"/>
<dbReference type="Gene3D" id="3.40.50.10320">
    <property type="entry name" value="LmbE-like"/>
    <property type="match status" value="1"/>
</dbReference>
<evidence type="ECO:0000313" key="2">
    <source>
        <dbReference type="Proteomes" id="UP000500857"/>
    </source>
</evidence>
<dbReference type="RefSeq" id="WP_168570559.1">
    <property type="nucleotide sequence ID" value="NZ_CP051167.1"/>
</dbReference>
<proteinExistence type="predicted"/>
<dbReference type="PANTHER" id="PTHR12993">
    <property type="entry name" value="N-ACETYLGLUCOSAMINYL-PHOSPHATIDYLINOSITOL DE-N-ACETYLASE-RELATED"/>
    <property type="match status" value="1"/>
</dbReference>
<sequence>MTNSFRFKWSLKTLARQFNQSLMNRSVSPYLATRLNRSAIVFAPHQDDETLGCGGTIARKKQAQAELEIVFMTDGARSHSKFIAEAELKAIRKQEALAATAILGVPERDLIFLDIRDGSLQHCRELAGDRVKEILGDRRPQEIFIPYSGDTPPDHYATNQIVRKALEDLDFKAAIYEYPIWFWRHWPWTSFVGNRQEKLDVLSSTWKAQFGLKLAREFRYAIDISEVLETKKKALNCYRSQMVRLTCDRWPILADVSNGEFLECFLQNREFFYLQPSARSPQNRQWRFGHKAIRSPAMQGVKF</sequence>
<protein>
    <submittedName>
        <fullName evidence="1">PIG-L family deacetylase</fullName>
    </submittedName>
</protein>
<gene>
    <name evidence="1" type="ORF">HCG48_18975</name>
</gene>
<evidence type="ECO:0000313" key="1">
    <source>
        <dbReference type="EMBL" id="QIZ72410.1"/>
    </source>
</evidence>
<organism evidence="1 2">
    <name type="scientific">Oxynema aestuarii AP17</name>
    <dbReference type="NCBI Taxonomy" id="2064643"/>
    <lineage>
        <taxon>Bacteria</taxon>
        <taxon>Bacillati</taxon>
        <taxon>Cyanobacteriota</taxon>
        <taxon>Cyanophyceae</taxon>
        <taxon>Oscillatoriophycideae</taxon>
        <taxon>Oscillatoriales</taxon>
        <taxon>Oscillatoriaceae</taxon>
        <taxon>Oxynema</taxon>
        <taxon>Oxynema aestuarii</taxon>
    </lineage>
</organism>
<dbReference type="AlphaFoldDB" id="A0A6H1U2L9"/>
<dbReference type="Pfam" id="PF02585">
    <property type="entry name" value="PIG-L"/>
    <property type="match status" value="1"/>
</dbReference>